<proteinExistence type="predicted"/>
<name>A0A8C2TUR9_COTJA</name>
<accession>A0A8C2TUR9</accession>
<evidence type="ECO:0000313" key="2">
    <source>
        <dbReference type="Proteomes" id="UP000694412"/>
    </source>
</evidence>
<sequence>VLCQGIASLNVSEAHVMSVCCPESMSTSTPLHPHPEVWDMQSTSTRTCKAGVFLHMQIRVFSPPRKAAGSERANSSQAEKG</sequence>
<keyword evidence="2" id="KW-1185">Reference proteome</keyword>
<dbReference type="Ensembl" id="ENSCJPT00005024662.1">
    <property type="protein sequence ID" value="ENSCJPP00005017690.1"/>
    <property type="gene ID" value="ENSCJPG00005014425.1"/>
</dbReference>
<reference evidence="1" key="1">
    <citation type="submission" date="2015-11" db="EMBL/GenBank/DDBJ databases">
        <authorList>
            <consortium name="International Coturnix japonica Genome Analysis Consortium"/>
            <person name="Warren W."/>
            <person name="Burt D.W."/>
            <person name="Antin P.B."/>
            <person name="Lanford R."/>
            <person name="Gros J."/>
            <person name="Wilson R.K."/>
        </authorList>
    </citation>
    <scope>NUCLEOTIDE SEQUENCE [LARGE SCALE GENOMIC DNA]</scope>
</reference>
<evidence type="ECO:0000313" key="1">
    <source>
        <dbReference type="Ensembl" id="ENSCJPP00005017690.1"/>
    </source>
</evidence>
<dbReference type="Proteomes" id="UP000694412">
    <property type="component" value="Chromosome 5"/>
</dbReference>
<protein>
    <submittedName>
        <fullName evidence="1">Uncharacterized protein</fullName>
    </submittedName>
</protein>
<reference evidence="1" key="3">
    <citation type="submission" date="2025-09" db="UniProtKB">
        <authorList>
            <consortium name="Ensembl"/>
        </authorList>
    </citation>
    <scope>IDENTIFICATION</scope>
</reference>
<organism evidence="1 2">
    <name type="scientific">Coturnix japonica</name>
    <name type="common">Japanese quail</name>
    <name type="synonym">Coturnix coturnix japonica</name>
    <dbReference type="NCBI Taxonomy" id="93934"/>
    <lineage>
        <taxon>Eukaryota</taxon>
        <taxon>Metazoa</taxon>
        <taxon>Chordata</taxon>
        <taxon>Craniata</taxon>
        <taxon>Vertebrata</taxon>
        <taxon>Euteleostomi</taxon>
        <taxon>Archelosauria</taxon>
        <taxon>Archosauria</taxon>
        <taxon>Dinosauria</taxon>
        <taxon>Saurischia</taxon>
        <taxon>Theropoda</taxon>
        <taxon>Coelurosauria</taxon>
        <taxon>Aves</taxon>
        <taxon>Neognathae</taxon>
        <taxon>Galloanserae</taxon>
        <taxon>Galliformes</taxon>
        <taxon>Phasianidae</taxon>
        <taxon>Perdicinae</taxon>
        <taxon>Coturnix</taxon>
    </lineage>
</organism>
<reference evidence="1" key="2">
    <citation type="submission" date="2025-08" db="UniProtKB">
        <authorList>
            <consortium name="Ensembl"/>
        </authorList>
    </citation>
    <scope>IDENTIFICATION</scope>
</reference>
<dbReference type="AlphaFoldDB" id="A0A8C2TUR9"/>